<accession>A0ABY9JU82</accession>
<proteinExistence type="predicted"/>
<dbReference type="PANTHER" id="PTHR41247">
    <property type="entry name" value="HTH-TYPE TRANSCRIPTIONAL REPRESSOR YCNK"/>
    <property type="match status" value="1"/>
</dbReference>
<sequence length="153" mass="17608">MEKKFKLTLFFMLVFFVSGCSEQDYSPKEIKKEVDVCLVCNMSIVHEGYEAQVVLANKDHLMYDDIGCLVQDVLQKEDNEIGASYVKEYGTNEWIEVSDAFYVFDPVLWTPMSYGVVAFSTKEAADQFINQEGKGKLLSFDDLQQHEWGVHHQ</sequence>
<keyword evidence="2" id="KW-1185">Reference proteome</keyword>
<name>A0ABY9JU82_9BACI</name>
<organism evidence="1 2">
    <name type="scientific">Bacillus carboniphilus</name>
    <dbReference type="NCBI Taxonomy" id="86663"/>
    <lineage>
        <taxon>Bacteria</taxon>
        <taxon>Bacillati</taxon>
        <taxon>Bacillota</taxon>
        <taxon>Bacilli</taxon>
        <taxon>Bacillales</taxon>
        <taxon>Bacillaceae</taxon>
        <taxon>Bacillus</taxon>
    </lineage>
</organism>
<dbReference type="RefSeq" id="WP_306019531.1">
    <property type="nucleotide sequence ID" value="NZ_CP129013.1"/>
</dbReference>
<dbReference type="EMBL" id="CP129013">
    <property type="protein sequence ID" value="WLR41225.1"/>
    <property type="molecule type" value="Genomic_DNA"/>
</dbReference>
<protein>
    <submittedName>
        <fullName evidence="1">Nitrous oxide reductase accessory protein NosL</fullName>
    </submittedName>
</protein>
<dbReference type="PANTHER" id="PTHR41247:SF1">
    <property type="entry name" value="HTH-TYPE TRANSCRIPTIONAL REPRESSOR YCNK"/>
    <property type="match status" value="1"/>
</dbReference>
<dbReference type="Proteomes" id="UP001197974">
    <property type="component" value="Chromosome"/>
</dbReference>
<dbReference type="SUPFAM" id="SSF160387">
    <property type="entry name" value="NosL/MerB-like"/>
    <property type="match status" value="1"/>
</dbReference>
<evidence type="ECO:0000313" key="2">
    <source>
        <dbReference type="Proteomes" id="UP001197974"/>
    </source>
</evidence>
<evidence type="ECO:0000313" key="1">
    <source>
        <dbReference type="EMBL" id="WLR41225.1"/>
    </source>
</evidence>
<dbReference type="Pfam" id="PF05573">
    <property type="entry name" value="NosL"/>
    <property type="match status" value="1"/>
</dbReference>
<dbReference type="InterPro" id="IPR008719">
    <property type="entry name" value="N2O_reductase_NosL"/>
</dbReference>
<dbReference type="Gene3D" id="3.30.70.2050">
    <property type="match status" value="1"/>
</dbReference>
<dbReference type="PROSITE" id="PS51257">
    <property type="entry name" value="PROKAR_LIPOPROTEIN"/>
    <property type="match status" value="1"/>
</dbReference>
<reference evidence="1 2" key="1">
    <citation type="submission" date="2023-06" db="EMBL/GenBank/DDBJ databases">
        <title>Five Gram-positive bacteria isolated from mangrove sediments in Shenzhen, Guangdong, China.</title>
        <authorList>
            <person name="Yu S."/>
            <person name="Zheng W."/>
            <person name="Huang Y."/>
        </authorList>
    </citation>
    <scope>NUCLEOTIDE SEQUENCE [LARGE SCALE GENOMIC DNA]</scope>
    <source>
        <strain evidence="1 2">SaN35-3</strain>
    </source>
</reference>
<gene>
    <name evidence="1" type="ORF">LC087_09740</name>
</gene>